<reference evidence="2" key="1">
    <citation type="submission" date="2016-10" db="EMBL/GenBank/DDBJ databases">
        <authorList>
            <person name="Varghese N."/>
            <person name="Submissions S."/>
        </authorList>
    </citation>
    <scope>NUCLEOTIDE SEQUENCE [LARGE SCALE GENOMIC DNA]</scope>
    <source>
        <strain evidence="2">CCTCC 2012022</strain>
    </source>
</reference>
<proteinExistence type="predicted"/>
<organism evidence="1 2">
    <name type="scientific">Geopseudomonas guangdongensis</name>
    <dbReference type="NCBI Taxonomy" id="1245526"/>
    <lineage>
        <taxon>Bacteria</taxon>
        <taxon>Pseudomonadati</taxon>
        <taxon>Pseudomonadota</taxon>
        <taxon>Gammaproteobacteria</taxon>
        <taxon>Pseudomonadales</taxon>
        <taxon>Pseudomonadaceae</taxon>
        <taxon>Geopseudomonas</taxon>
    </lineage>
</organism>
<dbReference type="AlphaFoldDB" id="A0A1H2I9Z8"/>
<keyword evidence="2" id="KW-1185">Reference proteome</keyword>
<dbReference type="Proteomes" id="UP000243063">
    <property type="component" value="Chromosome I"/>
</dbReference>
<gene>
    <name evidence="1" type="ORF">SAMN05216580_2831</name>
</gene>
<dbReference type="RefSeq" id="WP_394327530.1">
    <property type="nucleotide sequence ID" value="NZ_LT629780.1"/>
</dbReference>
<evidence type="ECO:0000313" key="2">
    <source>
        <dbReference type="Proteomes" id="UP000243063"/>
    </source>
</evidence>
<name>A0A1H2I9Z8_9GAMM</name>
<accession>A0A1H2I9Z8</accession>
<evidence type="ECO:0000313" key="1">
    <source>
        <dbReference type="EMBL" id="SDU40861.1"/>
    </source>
</evidence>
<dbReference type="EMBL" id="LT629780">
    <property type="protein sequence ID" value="SDU40861.1"/>
    <property type="molecule type" value="Genomic_DNA"/>
</dbReference>
<sequence length="136" mass="15861">MIADMDTPPLRQPCPPAVCICRHRELLDDARGDRRILRLTRHEERRLLERLENLQDLDDLRHLQRRMHEQLGIRLEVAPGHHEVRSARGIAITFAEQAGLCRKTRRAIPAAIRRAMERRPEIVWRLLDSFDLLGGA</sequence>
<evidence type="ECO:0008006" key="3">
    <source>
        <dbReference type="Google" id="ProtNLM"/>
    </source>
</evidence>
<protein>
    <recommendedName>
        <fullName evidence="3">Ribosomal protein S3AE</fullName>
    </recommendedName>
</protein>